<evidence type="ECO:0000256" key="2">
    <source>
        <dbReference type="ARBA" id="ARBA00022679"/>
    </source>
</evidence>
<dbReference type="Pfam" id="PF02803">
    <property type="entry name" value="Thiolase_C"/>
    <property type="match status" value="1"/>
</dbReference>
<comment type="similarity">
    <text evidence="1 5">Belongs to the thiolase-like superfamily. Thiolase family.</text>
</comment>
<evidence type="ECO:0000256" key="4">
    <source>
        <dbReference type="PIRSR" id="PIRSR000429-1"/>
    </source>
</evidence>
<dbReference type="PROSITE" id="PS00099">
    <property type="entry name" value="THIOLASE_3"/>
    <property type="match status" value="1"/>
</dbReference>
<feature type="domain" description="Thiolase C-terminal" evidence="7">
    <location>
        <begin position="291"/>
        <end position="415"/>
    </location>
</feature>
<dbReference type="PROSITE" id="PS00737">
    <property type="entry name" value="THIOLASE_2"/>
    <property type="match status" value="1"/>
</dbReference>
<dbReference type="PANTHER" id="PTHR18919:SF107">
    <property type="entry name" value="ACETYL-COA ACETYLTRANSFERASE, CYTOSOLIC"/>
    <property type="match status" value="1"/>
</dbReference>
<evidence type="ECO:0000256" key="5">
    <source>
        <dbReference type="RuleBase" id="RU003557"/>
    </source>
</evidence>
<dbReference type="Gene3D" id="3.40.47.10">
    <property type="match status" value="2"/>
</dbReference>
<dbReference type="SUPFAM" id="SSF53901">
    <property type="entry name" value="Thiolase-like"/>
    <property type="match status" value="2"/>
</dbReference>
<feature type="active site" description="Proton acceptor" evidence="4">
    <location>
        <position position="372"/>
    </location>
</feature>
<dbReference type="AlphaFoldDB" id="A0A0G1PXE9"/>
<dbReference type="NCBIfam" id="TIGR01930">
    <property type="entry name" value="AcCoA-C-Actrans"/>
    <property type="match status" value="1"/>
</dbReference>
<evidence type="ECO:0000256" key="3">
    <source>
        <dbReference type="ARBA" id="ARBA00023315"/>
    </source>
</evidence>
<feature type="domain" description="Thiolase N-terminal" evidence="6">
    <location>
        <begin position="4"/>
        <end position="280"/>
    </location>
</feature>
<dbReference type="FunFam" id="3.40.47.10:FF:000010">
    <property type="entry name" value="Acetyl-CoA acetyltransferase (Thiolase)"/>
    <property type="match status" value="1"/>
</dbReference>
<evidence type="ECO:0000313" key="9">
    <source>
        <dbReference type="Proteomes" id="UP000034856"/>
    </source>
</evidence>
<dbReference type="PATRIC" id="fig|1618628.3.peg.366"/>
<reference evidence="8 9" key="1">
    <citation type="journal article" date="2015" name="Nature">
        <title>rRNA introns, odd ribosomes, and small enigmatic genomes across a large radiation of phyla.</title>
        <authorList>
            <person name="Brown C.T."/>
            <person name="Hug L.A."/>
            <person name="Thomas B.C."/>
            <person name="Sharon I."/>
            <person name="Castelle C.J."/>
            <person name="Singh A."/>
            <person name="Wilkins M.J."/>
            <person name="Williams K.H."/>
            <person name="Banfield J.F."/>
        </authorList>
    </citation>
    <scope>NUCLEOTIDE SEQUENCE [LARGE SCALE GENOMIC DNA]</scope>
</reference>
<proteinExistence type="inferred from homology"/>
<dbReference type="Pfam" id="PF00108">
    <property type="entry name" value="Thiolase_N"/>
    <property type="match status" value="1"/>
</dbReference>
<dbReference type="GO" id="GO:0003988">
    <property type="term" value="F:acetyl-CoA C-acyltransferase activity"/>
    <property type="evidence" value="ECO:0007669"/>
    <property type="project" value="UniProtKB-ARBA"/>
</dbReference>
<evidence type="ECO:0000259" key="7">
    <source>
        <dbReference type="Pfam" id="PF02803"/>
    </source>
</evidence>
<keyword evidence="2 5" id="KW-0808">Transferase</keyword>
<dbReference type="PANTHER" id="PTHR18919">
    <property type="entry name" value="ACETYL-COA C-ACYLTRANSFERASE"/>
    <property type="match status" value="1"/>
</dbReference>
<sequence length="417" mass="44271">MAQVALIGGIRTPYVKMGNAFKDLTADDLGASVVKELLNRFNLGGREIDEVIIGNVSQPAEAANVARVIALRAGLPKSVSAYTVHRNCASGLQAIADGYDKIALGLADIVIAGGVESMSNIPFLYGKELRELVAGIMSAKTMSAKIKLLAGLKLKYLKPVVGLLAGLSDPLIGMNMGQTAEVLAETYDISRKEQDEFALASHQKAEAAIKSGRLKREIMTMFLADKNAVVNEDIGPRFGQTMEALTKLKPVFKKPHGTVTAGNSSQITDGAAAVLMMSKDAAKALGFETDVRVYGYAFAGCEPKTMGLGPVYATQKLFNRDGWRLDQMLRVEINEAFAAQVLACLRVFEEEEMGAVNPDILNVNGGAIALGHPVGSSGTRLVLTLMNELRLNDLTGPALATLCIGGGQGGAMVIMRQ</sequence>
<dbReference type="CDD" id="cd00751">
    <property type="entry name" value="thiolase"/>
    <property type="match status" value="1"/>
</dbReference>
<dbReference type="InterPro" id="IPR020610">
    <property type="entry name" value="Thiolase_AS"/>
</dbReference>
<dbReference type="InterPro" id="IPR016039">
    <property type="entry name" value="Thiolase-like"/>
</dbReference>
<dbReference type="InterPro" id="IPR002155">
    <property type="entry name" value="Thiolase"/>
</dbReference>
<dbReference type="InterPro" id="IPR020616">
    <property type="entry name" value="Thiolase_N"/>
</dbReference>
<evidence type="ECO:0000259" key="6">
    <source>
        <dbReference type="Pfam" id="PF00108"/>
    </source>
</evidence>
<name>A0A0G1PXE9_9BACT</name>
<keyword evidence="3 5" id="KW-0012">Acyltransferase</keyword>
<evidence type="ECO:0000256" key="1">
    <source>
        <dbReference type="ARBA" id="ARBA00010982"/>
    </source>
</evidence>
<dbReference type="GO" id="GO:0005829">
    <property type="term" value="C:cytosol"/>
    <property type="evidence" value="ECO:0007669"/>
    <property type="project" value="TreeGrafter"/>
</dbReference>
<organism evidence="8 9">
    <name type="scientific">Candidatus Azambacteria bacterium GW2011_GWF2_46_32</name>
    <dbReference type="NCBI Taxonomy" id="1618628"/>
    <lineage>
        <taxon>Bacteria</taxon>
        <taxon>Candidatus Azamiibacteriota</taxon>
    </lineage>
</organism>
<accession>A0A0G1PXE9</accession>
<evidence type="ECO:0000313" key="8">
    <source>
        <dbReference type="EMBL" id="KKU37521.1"/>
    </source>
</evidence>
<feature type="active site" description="Acyl-thioester intermediate" evidence="4">
    <location>
        <position position="88"/>
    </location>
</feature>
<dbReference type="EMBL" id="LCMM01000019">
    <property type="protein sequence ID" value="KKU37521.1"/>
    <property type="molecule type" value="Genomic_DNA"/>
</dbReference>
<dbReference type="InterPro" id="IPR020617">
    <property type="entry name" value="Thiolase_C"/>
</dbReference>
<dbReference type="PIRSF" id="PIRSF000429">
    <property type="entry name" value="Ac-CoA_Ac_transf"/>
    <property type="match status" value="1"/>
</dbReference>
<dbReference type="Proteomes" id="UP000034856">
    <property type="component" value="Unassembled WGS sequence"/>
</dbReference>
<protein>
    <submittedName>
        <fullName evidence="8">3-ketoacyl-CoA thiolase</fullName>
    </submittedName>
</protein>
<dbReference type="InterPro" id="IPR020613">
    <property type="entry name" value="Thiolase_CS"/>
</dbReference>
<comment type="caution">
    <text evidence="8">The sequence shown here is derived from an EMBL/GenBank/DDBJ whole genome shotgun (WGS) entry which is preliminary data.</text>
</comment>
<feature type="active site" description="Proton acceptor" evidence="4">
    <location>
        <position position="403"/>
    </location>
</feature>
<gene>
    <name evidence="8" type="ORF">UX51_C0019G0005</name>
</gene>